<dbReference type="GO" id="GO:0005737">
    <property type="term" value="C:cytoplasm"/>
    <property type="evidence" value="ECO:0007669"/>
    <property type="project" value="TreeGrafter"/>
</dbReference>
<feature type="domain" description="HTH luxR-type" evidence="4">
    <location>
        <begin position="891"/>
        <end position="954"/>
    </location>
</feature>
<dbReference type="EMBL" id="CP002299">
    <property type="protein sequence ID" value="ADP81121.1"/>
    <property type="molecule type" value="Genomic_DNA"/>
</dbReference>
<dbReference type="GO" id="GO:0003677">
    <property type="term" value="F:DNA binding"/>
    <property type="evidence" value="ECO:0007669"/>
    <property type="project" value="InterPro"/>
</dbReference>
<dbReference type="SMART" id="SM00382">
    <property type="entry name" value="AAA"/>
    <property type="match status" value="1"/>
</dbReference>
<dbReference type="SUPFAM" id="SSF46894">
    <property type="entry name" value="C-terminal effector domain of the bipartite response regulators"/>
    <property type="match status" value="1"/>
</dbReference>
<dbReference type="HOGENOM" id="CLU_006850_1_2_11"/>
<dbReference type="Gene3D" id="3.40.50.300">
    <property type="entry name" value="P-loop containing nucleotide triphosphate hydrolases"/>
    <property type="match status" value="1"/>
</dbReference>
<dbReference type="STRING" id="298654.FraEuI1c_3098"/>
<dbReference type="KEGG" id="fri:FraEuI1c_3098"/>
<dbReference type="PROSITE" id="PS50043">
    <property type="entry name" value="HTH_LUXR_2"/>
    <property type="match status" value="1"/>
</dbReference>
<evidence type="ECO:0000256" key="3">
    <source>
        <dbReference type="SAM" id="MobiDB-lite"/>
    </source>
</evidence>
<keyword evidence="2" id="KW-0067">ATP-binding</keyword>
<dbReference type="Pfam" id="PF00196">
    <property type="entry name" value="GerE"/>
    <property type="match status" value="1"/>
</dbReference>
<keyword evidence="6" id="KW-1185">Reference proteome</keyword>
<gene>
    <name evidence="5" type="ordered locus">FraEuI1c_3098</name>
</gene>
<feature type="region of interest" description="Disordered" evidence="3">
    <location>
        <begin position="836"/>
        <end position="875"/>
    </location>
</feature>
<dbReference type="Proteomes" id="UP000002484">
    <property type="component" value="Chromosome"/>
</dbReference>
<sequence>MREIRTVRAPRSSGPRTGEAAALIERVGPIAELDRMLAACFAYQGGAAFVSGAVGCGKTELLNAFLGRAGQAGATVLTASASAQDSAPGSVLRALAAGLGEQVTGPAEPAWNRPDPGRSAPETPRELGERLLAAALRRPLVIGVDDVQHADEISLRGLLQLGARARSSRLLMVVTGPEAPPGAPSRIARWRADLTRATSTVEVPVAPLTRMGILEALTRQLGFGPARALSACFARLSGGNPLLVRALAEDYLVEDLRLAGPHGGDPDVQDGAADPSAPRSFDPPGHGAFGRAVLTCLHRADDRLLATARGAAVLETAGSPALFAGLLEIGLTETGAALDTLASAGVMVGGGFRHPVARAAVLADLPLDEAVVLHRRAARLLRRSGAAPRQVAAHLVAAGEADESWSVDLLRRAATDSADDDVAFAVECLRLAERASADGRERLSILIQQSRVECRVNPGGAIRRLPRLTRAIEAGEVSDRDLVPLVRALAWHGRVDEAAAALRRLDRDDVDLDERGHTELAVARNWLRYSHPGLLVAAGTVRAGHGPRPADPHPTRAAQAVVLLGTVLAAGPDEATVPVADALLREIPPADETICPLESALVSLVCADRADLAAAHCDRLIGEADRRGFPTWRGLLAGPRAEIALRQGDLAAAERFARSALDLIPAWSWGVGIGLPLSVLLRVGARTGTDPAGARAIPVPDEMFQTRYGLSYLYARGQRHAAVGQPHAALDDLLTCGRLMVRWGLDLPAFLPWRLDAAAVLTELGRLAQARDLLTENRGRPSATSPRVRGLALRVEASLVERQRRSGLLRESVRLLGVAGDRLELARAREDLDALDRAAGSPRRGSTGRPGLAAPPVGAAREPGSARLSWPAPEPAAPTGPAFVLTVEGDSQAGGGELSTAELQVASLAATGHSNREIARRLYITVSTVEQHLTRTYRKLRIRGRAELPVFLGV</sequence>
<evidence type="ECO:0000313" key="6">
    <source>
        <dbReference type="Proteomes" id="UP000002484"/>
    </source>
</evidence>
<dbReference type="Gene3D" id="1.10.10.10">
    <property type="entry name" value="Winged helix-like DNA-binding domain superfamily/Winged helix DNA-binding domain"/>
    <property type="match status" value="1"/>
</dbReference>
<dbReference type="PRINTS" id="PR00038">
    <property type="entry name" value="HTHLUXR"/>
</dbReference>
<dbReference type="SUPFAM" id="SSF52540">
    <property type="entry name" value="P-loop containing nucleoside triphosphate hydrolases"/>
    <property type="match status" value="1"/>
</dbReference>
<accession>E3JCY2</accession>
<reference evidence="5 6" key="1">
    <citation type="submission" date="2010-10" db="EMBL/GenBank/DDBJ databases">
        <title>Complete sequence of Frankia sp. EuI1c.</title>
        <authorList>
            <consortium name="US DOE Joint Genome Institute"/>
            <person name="Lucas S."/>
            <person name="Copeland A."/>
            <person name="Lapidus A."/>
            <person name="Cheng J.-F."/>
            <person name="Bruce D."/>
            <person name="Goodwin L."/>
            <person name="Pitluck S."/>
            <person name="Chertkov O."/>
            <person name="Detter J.C."/>
            <person name="Han C."/>
            <person name="Tapia R."/>
            <person name="Land M."/>
            <person name="Hauser L."/>
            <person name="Jeffries C."/>
            <person name="Kyrpides N."/>
            <person name="Ivanova N."/>
            <person name="Mikhailova N."/>
            <person name="Beauchemin N."/>
            <person name="Sen A."/>
            <person name="Sur S.A."/>
            <person name="Gtari M."/>
            <person name="Wall L."/>
            <person name="Tisa L."/>
            <person name="Woyke T."/>
        </authorList>
    </citation>
    <scope>NUCLEOTIDE SEQUENCE [LARGE SCALE GENOMIC DNA]</scope>
    <source>
        <strain evidence="6">DSM 45817 / CECT 9037 / EuI1c</strain>
    </source>
</reference>
<dbReference type="PANTHER" id="PTHR16305:SF35">
    <property type="entry name" value="TRANSCRIPTIONAL ACTIVATOR DOMAIN"/>
    <property type="match status" value="1"/>
</dbReference>
<protein>
    <submittedName>
        <fullName evidence="5">Regulatory protein LuxR</fullName>
    </submittedName>
</protein>
<dbReference type="GO" id="GO:0004016">
    <property type="term" value="F:adenylate cyclase activity"/>
    <property type="evidence" value="ECO:0007669"/>
    <property type="project" value="TreeGrafter"/>
</dbReference>
<dbReference type="GO" id="GO:0005524">
    <property type="term" value="F:ATP binding"/>
    <property type="evidence" value="ECO:0007669"/>
    <property type="project" value="UniProtKB-KW"/>
</dbReference>
<dbReference type="Pfam" id="PF13191">
    <property type="entry name" value="AAA_16"/>
    <property type="match status" value="1"/>
</dbReference>
<keyword evidence="1" id="KW-0547">Nucleotide-binding</keyword>
<dbReference type="InterPro" id="IPR036388">
    <property type="entry name" value="WH-like_DNA-bd_sf"/>
</dbReference>
<dbReference type="PROSITE" id="PS00622">
    <property type="entry name" value="HTH_LUXR_1"/>
    <property type="match status" value="1"/>
</dbReference>
<organism evidence="5 6">
    <name type="scientific">Pseudofrankia inefficax (strain DSM 45817 / CECT 9037 / DDB 130130 / EuI1c)</name>
    <name type="common">Frankia inefficax</name>
    <dbReference type="NCBI Taxonomy" id="298654"/>
    <lineage>
        <taxon>Bacteria</taxon>
        <taxon>Bacillati</taxon>
        <taxon>Actinomycetota</taxon>
        <taxon>Actinomycetes</taxon>
        <taxon>Frankiales</taxon>
        <taxon>Frankiaceae</taxon>
        <taxon>Pseudofrankia</taxon>
    </lineage>
</organism>
<evidence type="ECO:0000313" key="5">
    <source>
        <dbReference type="EMBL" id="ADP81121.1"/>
    </source>
</evidence>
<dbReference type="InterPro" id="IPR000792">
    <property type="entry name" value="Tscrpt_reg_LuxR_C"/>
</dbReference>
<proteinExistence type="predicted"/>
<evidence type="ECO:0000256" key="2">
    <source>
        <dbReference type="ARBA" id="ARBA00022840"/>
    </source>
</evidence>
<dbReference type="InterPro" id="IPR041664">
    <property type="entry name" value="AAA_16"/>
</dbReference>
<dbReference type="GO" id="GO:0006355">
    <property type="term" value="P:regulation of DNA-templated transcription"/>
    <property type="evidence" value="ECO:0007669"/>
    <property type="project" value="InterPro"/>
</dbReference>
<dbReference type="eggNOG" id="COG2909">
    <property type="taxonomic scope" value="Bacteria"/>
</dbReference>
<feature type="region of interest" description="Disordered" evidence="3">
    <location>
        <begin position="103"/>
        <end position="124"/>
    </location>
</feature>
<name>E3JCY2_PSEI1</name>
<dbReference type="SMART" id="SM00421">
    <property type="entry name" value="HTH_LUXR"/>
    <property type="match status" value="1"/>
</dbReference>
<feature type="compositionally biased region" description="Low complexity" evidence="3">
    <location>
        <begin position="837"/>
        <end position="851"/>
    </location>
</feature>
<evidence type="ECO:0000256" key="1">
    <source>
        <dbReference type="ARBA" id="ARBA00022741"/>
    </source>
</evidence>
<evidence type="ECO:0000259" key="4">
    <source>
        <dbReference type="PROSITE" id="PS50043"/>
    </source>
</evidence>
<dbReference type="CDD" id="cd06170">
    <property type="entry name" value="LuxR_C_like"/>
    <property type="match status" value="1"/>
</dbReference>
<dbReference type="InterPro" id="IPR027417">
    <property type="entry name" value="P-loop_NTPase"/>
</dbReference>
<dbReference type="PANTHER" id="PTHR16305">
    <property type="entry name" value="TESTICULAR SOLUBLE ADENYLYL CYCLASE"/>
    <property type="match status" value="1"/>
</dbReference>
<feature type="region of interest" description="Disordered" evidence="3">
    <location>
        <begin position="262"/>
        <end position="284"/>
    </location>
</feature>
<dbReference type="InterPro" id="IPR016032">
    <property type="entry name" value="Sig_transdc_resp-reg_C-effctor"/>
</dbReference>
<dbReference type="InParanoid" id="E3JCY2"/>
<dbReference type="AlphaFoldDB" id="E3JCY2"/>
<dbReference type="InterPro" id="IPR003593">
    <property type="entry name" value="AAA+_ATPase"/>
</dbReference>